<dbReference type="SUPFAM" id="SSF51679">
    <property type="entry name" value="Bacterial luciferase-like"/>
    <property type="match status" value="1"/>
</dbReference>
<dbReference type="AlphaFoldDB" id="A0A7W4ISB1"/>
<evidence type="ECO:0000256" key="1">
    <source>
        <dbReference type="ARBA" id="ARBA00022630"/>
    </source>
</evidence>
<name>A0A7W4ISB1_9PROT</name>
<dbReference type="PANTHER" id="PTHR42847">
    <property type="entry name" value="ALKANESULFONATE MONOOXYGENASE"/>
    <property type="match status" value="1"/>
</dbReference>
<keyword evidence="1" id="KW-0285">Flavoprotein</keyword>
<dbReference type="Pfam" id="PF00296">
    <property type="entry name" value="Bac_luciferase"/>
    <property type="match status" value="1"/>
</dbReference>
<evidence type="ECO:0000256" key="3">
    <source>
        <dbReference type="ARBA" id="ARBA00023002"/>
    </source>
</evidence>
<dbReference type="Proteomes" id="UP000559860">
    <property type="component" value="Unassembled WGS sequence"/>
</dbReference>
<evidence type="ECO:0000256" key="2">
    <source>
        <dbReference type="ARBA" id="ARBA00022643"/>
    </source>
</evidence>
<dbReference type="CDD" id="cd01094">
    <property type="entry name" value="Alkanesulfonate_monoxygenase"/>
    <property type="match status" value="1"/>
</dbReference>
<gene>
    <name evidence="6" type="ORF">HLH36_06815</name>
</gene>
<keyword evidence="2" id="KW-0288">FMN</keyword>
<dbReference type="RefSeq" id="WP_182985664.1">
    <property type="nucleotide sequence ID" value="NZ_JABEQD010000003.1"/>
</dbReference>
<dbReference type="EMBL" id="JABEQD010000003">
    <property type="protein sequence ID" value="MBB2168067.1"/>
    <property type="molecule type" value="Genomic_DNA"/>
</dbReference>
<dbReference type="Gene3D" id="3.20.20.30">
    <property type="entry name" value="Luciferase-like domain"/>
    <property type="match status" value="1"/>
</dbReference>
<accession>A0A7W4ISB1</accession>
<keyword evidence="3" id="KW-0560">Oxidoreductase</keyword>
<evidence type="ECO:0000313" key="7">
    <source>
        <dbReference type="Proteomes" id="UP000559860"/>
    </source>
</evidence>
<feature type="domain" description="Luciferase-like" evidence="5">
    <location>
        <begin position="7"/>
        <end position="338"/>
    </location>
</feature>
<dbReference type="GO" id="GO:0008726">
    <property type="term" value="F:alkanesulfonate monooxygenase activity"/>
    <property type="evidence" value="ECO:0007669"/>
    <property type="project" value="TreeGrafter"/>
</dbReference>
<sequence length="383" mass="41212">MPVEFIGYVTGRNQSETIPGAGPAVDPDYIATTARVHEDAGFDRVLAAFHSNSPDSILIAQHAASVTRRLGLLVAHRPGFVAPTLAARQLATLDQITRGRVAVHIITGGNDIELQADGDHTTKVERYARTDEYLDIVRKEWASQTPFDHQGPFYRVDGAQSQVHPYRPTGIPIYFGGVSDEAIRVAGRHADAYALWGETYDEVARLIARVSASAAANGRPAPRFSLSLRPILAETEDAAWDRAQQIRARIVALQGDAIQPGASAALDTAGARPSAETLPTNEGSRRLQRLVARGERLDTRLWTGVAAVTGGRWNSTSLVGTPDQVAESLLAYYRLGITTFLIRGFDPISDAVAYGRDLIPRVRALVAAEDATGGATQINPHAA</sequence>
<keyword evidence="7" id="KW-1185">Reference proteome</keyword>
<dbReference type="InterPro" id="IPR050172">
    <property type="entry name" value="SsuD_RutA_monooxygenase"/>
</dbReference>
<comment type="caution">
    <text evidence="6">The sequence shown here is derived from an EMBL/GenBank/DDBJ whole genome shotgun (WGS) entry which is preliminary data.</text>
</comment>
<dbReference type="InterPro" id="IPR036661">
    <property type="entry name" value="Luciferase-like_sf"/>
</dbReference>
<evidence type="ECO:0000256" key="4">
    <source>
        <dbReference type="ARBA" id="ARBA00023033"/>
    </source>
</evidence>
<keyword evidence="4" id="KW-0503">Monooxygenase</keyword>
<protein>
    <submittedName>
        <fullName evidence="6">LLM class flavin-dependent oxidoreductase</fullName>
    </submittedName>
</protein>
<dbReference type="PANTHER" id="PTHR42847:SF9">
    <property type="entry name" value="BLL6451 PROTEIN"/>
    <property type="match status" value="1"/>
</dbReference>
<reference evidence="6 7" key="1">
    <citation type="submission" date="2020-04" db="EMBL/GenBank/DDBJ databases">
        <title>Description of novel Gluconacetobacter.</title>
        <authorList>
            <person name="Sombolestani A."/>
        </authorList>
    </citation>
    <scope>NUCLEOTIDE SEQUENCE [LARGE SCALE GENOMIC DNA]</scope>
    <source>
        <strain evidence="6 7">LMG 27801</strain>
    </source>
</reference>
<dbReference type="InterPro" id="IPR011251">
    <property type="entry name" value="Luciferase-like_dom"/>
</dbReference>
<evidence type="ECO:0000313" key="6">
    <source>
        <dbReference type="EMBL" id="MBB2168067.1"/>
    </source>
</evidence>
<dbReference type="GO" id="GO:0046306">
    <property type="term" value="P:alkanesulfonate catabolic process"/>
    <property type="evidence" value="ECO:0007669"/>
    <property type="project" value="TreeGrafter"/>
</dbReference>
<proteinExistence type="predicted"/>
<evidence type="ECO:0000259" key="5">
    <source>
        <dbReference type="Pfam" id="PF00296"/>
    </source>
</evidence>
<organism evidence="6 7">
    <name type="scientific">Gluconacetobacter aggeris</name>
    <dbReference type="NCBI Taxonomy" id="1286186"/>
    <lineage>
        <taxon>Bacteria</taxon>
        <taxon>Pseudomonadati</taxon>
        <taxon>Pseudomonadota</taxon>
        <taxon>Alphaproteobacteria</taxon>
        <taxon>Acetobacterales</taxon>
        <taxon>Acetobacteraceae</taxon>
        <taxon>Gluconacetobacter</taxon>
    </lineage>
</organism>